<dbReference type="InterPro" id="IPR036034">
    <property type="entry name" value="PDZ_sf"/>
</dbReference>
<accession>A0A7X0LKM0</accession>
<reference evidence="3 4" key="1">
    <citation type="submission" date="2020-08" db="EMBL/GenBank/DDBJ databases">
        <title>Genomic Encyclopedia of Type Strains, Phase IV (KMG-IV): sequencing the most valuable type-strain genomes for metagenomic binning, comparative biology and taxonomic classification.</title>
        <authorList>
            <person name="Goeker M."/>
        </authorList>
    </citation>
    <scope>NUCLEOTIDE SEQUENCE [LARGE SCALE GENOMIC DNA]</scope>
    <source>
        <strain evidence="3 4">DSM 103725</strain>
    </source>
</reference>
<keyword evidence="1" id="KW-0732">Signal</keyword>
<dbReference type="SMART" id="SM00228">
    <property type="entry name" value="PDZ"/>
    <property type="match status" value="1"/>
</dbReference>
<proteinExistence type="predicted"/>
<evidence type="ECO:0000256" key="1">
    <source>
        <dbReference type="SAM" id="SignalP"/>
    </source>
</evidence>
<dbReference type="AlphaFoldDB" id="A0A7X0LKM0"/>
<evidence type="ECO:0000313" key="4">
    <source>
        <dbReference type="Proteomes" id="UP000541810"/>
    </source>
</evidence>
<gene>
    <name evidence="3" type="ORF">HNQ40_001858</name>
</gene>
<keyword evidence="4" id="KW-1185">Reference proteome</keyword>
<dbReference type="Proteomes" id="UP000541810">
    <property type="component" value="Unassembled WGS sequence"/>
</dbReference>
<feature type="signal peptide" evidence="1">
    <location>
        <begin position="1"/>
        <end position="23"/>
    </location>
</feature>
<dbReference type="Gene3D" id="2.30.42.10">
    <property type="match status" value="1"/>
</dbReference>
<evidence type="ECO:0000259" key="2">
    <source>
        <dbReference type="SMART" id="SM00228"/>
    </source>
</evidence>
<protein>
    <recommendedName>
        <fullName evidence="2">PDZ domain-containing protein</fullName>
    </recommendedName>
</protein>
<feature type="chain" id="PRO_5031215900" description="PDZ domain-containing protein" evidence="1">
    <location>
        <begin position="24"/>
        <end position="245"/>
    </location>
</feature>
<comment type="caution">
    <text evidence="3">The sequence shown here is derived from an EMBL/GenBank/DDBJ whole genome shotgun (WGS) entry which is preliminary data.</text>
</comment>
<evidence type="ECO:0000313" key="3">
    <source>
        <dbReference type="EMBL" id="MBB6430052.1"/>
    </source>
</evidence>
<dbReference type="InterPro" id="IPR001478">
    <property type="entry name" value="PDZ"/>
</dbReference>
<dbReference type="SUPFAM" id="SSF50156">
    <property type="entry name" value="PDZ domain-like"/>
    <property type="match status" value="1"/>
</dbReference>
<sequence>MKALACLAVVSVVLLSVGGPAVAQPEHNPLVDLAAEDFEIRQEASDALYLDETLSTEQLVGWYAQAEQPEVRQRLLAVARHHFLRQMRLDTFPAEGPGSIGVVQSMQIEPPPIDADPKAQRNRTTNTFALVTRVLEGFPASGRLHPLDRVVALDGQLLGAANQNQRFEDLMGLYQAGDTLTLTVQRNGESLDIEIPLANRNALGAMYAFPEFGLTPDFDVAWTEYRQQHFPLVDNNLAPPSNDPE</sequence>
<organism evidence="3 4">
    <name type="scientific">Algisphaera agarilytica</name>
    <dbReference type="NCBI Taxonomy" id="1385975"/>
    <lineage>
        <taxon>Bacteria</taxon>
        <taxon>Pseudomonadati</taxon>
        <taxon>Planctomycetota</taxon>
        <taxon>Phycisphaerae</taxon>
        <taxon>Phycisphaerales</taxon>
        <taxon>Phycisphaeraceae</taxon>
        <taxon>Algisphaera</taxon>
    </lineage>
</organism>
<feature type="domain" description="PDZ" evidence="2">
    <location>
        <begin position="98"/>
        <end position="188"/>
    </location>
</feature>
<dbReference type="RefSeq" id="WP_184677592.1">
    <property type="nucleotide sequence ID" value="NZ_JACHGY010000001.1"/>
</dbReference>
<dbReference type="Pfam" id="PF13180">
    <property type="entry name" value="PDZ_2"/>
    <property type="match status" value="1"/>
</dbReference>
<dbReference type="EMBL" id="JACHGY010000001">
    <property type="protein sequence ID" value="MBB6430052.1"/>
    <property type="molecule type" value="Genomic_DNA"/>
</dbReference>
<name>A0A7X0LKM0_9BACT</name>